<dbReference type="SUPFAM" id="SSF53335">
    <property type="entry name" value="S-adenosyl-L-methionine-dependent methyltransferases"/>
    <property type="match status" value="1"/>
</dbReference>
<accession>A0A1H0ZY94</accession>
<organism evidence="2 3">
    <name type="scientific">Crystallibacter crystallopoietes</name>
    <dbReference type="NCBI Taxonomy" id="37928"/>
    <lineage>
        <taxon>Bacteria</taxon>
        <taxon>Bacillati</taxon>
        <taxon>Actinomycetota</taxon>
        <taxon>Actinomycetes</taxon>
        <taxon>Micrococcales</taxon>
        <taxon>Micrococcaceae</taxon>
        <taxon>Crystallibacter</taxon>
    </lineage>
</organism>
<dbReference type="RefSeq" id="WP_074699192.1">
    <property type="nucleotide sequence ID" value="NZ_CP018863.1"/>
</dbReference>
<gene>
    <name evidence="2" type="ORF">SAMN04489742_0636</name>
</gene>
<dbReference type="Gene3D" id="3.40.50.150">
    <property type="entry name" value="Vaccinia Virus protein VP39"/>
    <property type="match status" value="1"/>
</dbReference>
<keyword evidence="2" id="KW-0808">Transferase</keyword>
<dbReference type="GO" id="GO:0032259">
    <property type="term" value="P:methylation"/>
    <property type="evidence" value="ECO:0007669"/>
    <property type="project" value="UniProtKB-KW"/>
</dbReference>
<sequence length="270" mass="28466">MAHTESFQLEEAAAEAYEAKFVPAMFTEWAQRMVTVAGVSPGQRILDVACGTGIVARTAAEIAGAEAVTGVDINPAMLAVAARVRPEISWLQGDAAALPVPEGAFDVVLCQMALMFFPDAVAALREMCRAAVDGGTVAVAVPGRLADQPGYGPFVELVSRHADSGAMSLLGVYWACGNLEKLERLFAEAGLHGVESQTHIGEAKYSSAADFVAVEVESTPLMARLTEDQFARIRTEAAAVLQPFAAADGALTVPLQGHIVVGRKAKERKR</sequence>
<keyword evidence="2" id="KW-0489">Methyltransferase</keyword>
<dbReference type="PANTHER" id="PTHR43591:SF24">
    <property type="entry name" value="2-METHOXY-6-POLYPRENYL-1,4-BENZOQUINOL METHYLASE, MITOCHONDRIAL"/>
    <property type="match status" value="1"/>
</dbReference>
<dbReference type="OrthoDB" id="9795634at2"/>
<keyword evidence="3" id="KW-1185">Reference proteome</keyword>
<dbReference type="STRING" id="37928.SAMN04489742_0636"/>
<dbReference type="CDD" id="cd02440">
    <property type="entry name" value="AdoMet_MTases"/>
    <property type="match status" value="1"/>
</dbReference>
<dbReference type="GO" id="GO:0008757">
    <property type="term" value="F:S-adenosylmethionine-dependent methyltransferase activity"/>
    <property type="evidence" value="ECO:0007669"/>
    <property type="project" value="InterPro"/>
</dbReference>
<dbReference type="KEGG" id="acry:AC20117_14140"/>
<proteinExistence type="predicted"/>
<dbReference type="Proteomes" id="UP000181917">
    <property type="component" value="Unassembled WGS sequence"/>
</dbReference>
<feature type="domain" description="Methyltransferase type 11" evidence="1">
    <location>
        <begin position="46"/>
        <end position="138"/>
    </location>
</feature>
<evidence type="ECO:0000259" key="1">
    <source>
        <dbReference type="Pfam" id="PF08241"/>
    </source>
</evidence>
<dbReference type="InterPro" id="IPR013216">
    <property type="entry name" value="Methyltransf_11"/>
</dbReference>
<dbReference type="InterPro" id="IPR029063">
    <property type="entry name" value="SAM-dependent_MTases_sf"/>
</dbReference>
<evidence type="ECO:0000313" key="2">
    <source>
        <dbReference type="EMBL" id="SDQ32350.1"/>
    </source>
</evidence>
<reference evidence="2 3" key="1">
    <citation type="submission" date="2016-10" db="EMBL/GenBank/DDBJ databases">
        <authorList>
            <person name="de Groot N.N."/>
        </authorList>
    </citation>
    <scope>NUCLEOTIDE SEQUENCE [LARGE SCALE GENOMIC DNA]</scope>
    <source>
        <strain evidence="2 3">DSM 20117</strain>
    </source>
</reference>
<dbReference type="EMBL" id="FNKH01000002">
    <property type="protein sequence ID" value="SDQ32350.1"/>
    <property type="molecule type" value="Genomic_DNA"/>
</dbReference>
<dbReference type="Pfam" id="PF08241">
    <property type="entry name" value="Methyltransf_11"/>
    <property type="match status" value="1"/>
</dbReference>
<protein>
    <submittedName>
        <fullName evidence="2">Methyltransferase domain-containing protein</fullName>
    </submittedName>
</protein>
<dbReference type="AlphaFoldDB" id="A0A1H0ZY94"/>
<name>A0A1H0ZY94_9MICC</name>
<dbReference type="PANTHER" id="PTHR43591">
    <property type="entry name" value="METHYLTRANSFERASE"/>
    <property type="match status" value="1"/>
</dbReference>
<evidence type="ECO:0000313" key="3">
    <source>
        <dbReference type="Proteomes" id="UP000181917"/>
    </source>
</evidence>